<dbReference type="AlphaFoldDB" id="A0A269ZED3"/>
<dbReference type="GeneID" id="99772248"/>
<organism evidence="2 4">
    <name type="scientific">Brevibacterium casei</name>
    <dbReference type="NCBI Taxonomy" id="33889"/>
    <lineage>
        <taxon>Bacteria</taxon>
        <taxon>Bacillati</taxon>
        <taxon>Actinomycetota</taxon>
        <taxon>Actinomycetes</taxon>
        <taxon>Micrococcales</taxon>
        <taxon>Brevibacteriaceae</taxon>
        <taxon>Brevibacterium</taxon>
    </lineage>
</organism>
<gene>
    <name evidence="2" type="ORF">B8X04_05170</name>
    <name evidence="3" type="ORF">NCTC12391_00185</name>
</gene>
<evidence type="ECO:0000313" key="2">
    <source>
        <dbReference type="EMBL" id="PAK96152.1"/>
    </source>
</evidence>
<reference evidence="3 5" key="2">
    <citation type="submission" date="2019-02" db="EMBL/GenBank/DDBJ databases">
        <authorList>
            <consortium name="Pathogen Informatics"/>
        </authorList>
    </citation>
    <scope>NUCLEOTIDE SEQUENCE [LARGE SCALE GENOMIC DNA]</scope>
    <source>
        <strain evidence="3 5">3012STDY7078520</strain>
    </source>
</reference>
<proteinExistence type="predicted"/>
<dbReference type="EMBL" id="NCWY01000004">
    <property type="protein sequence ID" value="PAK96152.1"/>
    <property type="molecule type" value="Genomic_DNA"/>
</dbReference>
<protein>
    <submittedName>
        <fullName evidence="2">Uncharacterized protein</fullName>
    </submittedName>
</protein>
<feature type="compositionally biased region" description="Basic and acidic residues" evidence="1">
    <location>
        <begin position="1"/>
        <end position="21"/>
    </location>
</feature>
<accession>A0A269ZED3</accession>
<feature type="region of interest" description="Disordered" evidence="1">
    <location>
        <begin position="1"/>
        <end position="30"/>
    </location>
</feature>
<dbReference type="Proteomes" id="UP000216867">
    <property type="component" value="Unassembled WGS sequence"/>
</dbReference>
<name>A0A269ZED3_9MICO</name>
<sequence length="193" mass="20784">MSERTGPDADRRPADPRRESTVGRSEQPPEILRLTPHITPAEAVAVFGRKLPDAAAEATEALHPFWWVALDVETSGPLHRGTAASRANVLVDAATGKASIADFAPRGLTVDSARWTGPATPDDAVVQSARALVRTKAIRTFRLGMSVRVRQAGPVRGVLKPNWLVRGENHQHAATILVDGLDGSHYVVRVEKA</sequence>
<evidence type="ECO:0000313" key="3">
    <source>
        <dbReference type="EMBL" id="VEW10390.1"/>
    </source>
</evidence>
<reference evidence="2 4" key="1">
    <citation type="submission" date="2017-04" db="EMBL/GenBank/DDBJ databases">
        <title>Kefir bacterial isolates.</title>
        <authorList>
            <person name="Kim Y."/>
            <person name="Blasche S."/>
            <person name="Patil K.R."/>
        </authorList>
    </citation>
    <scope>NUCLEOTIDE SEQUENCE [LARGE SCALE GENOMIC DNA]</scope>
    <source>
        <strain evidence="2 4">OG2</strain>
    </source>
</reference>
<dbReference type="Proteomes" id="UP000386281">
    <property type="component" value="Unassembled WGS sequence"/>
</dbReference>
<evidence type="ECO:0000256" key="1">
    <source>
        <dbReference type="SAM" id="MobiDB-lite"/>
    </source>
</evidence>
<evidence type="ECO:0000313" key="4">
    <source>
        <dbReference type="Proteomes" id="UP000216867"/>
    </source>
</evidence>
<dbReference type="RefSeq" id="WP_095375629.1">
    <property type="nucleotide sequence ID" value="NZ_CAACXN010000005.1"/>
</dbReference>
<dbReference type="EMBL" id="CAACXN010000005">
    <property type="protein sequence ID" value="VEW10390.1"/>
    <property type="molecule type" value="Genomic_DNA"/>
</dbReference>
<evidence type="ECO:0000313" key="5">
    <source>
        <dbReference type="Proteomes" id="UP000386281"/>
    </source>
</evidence>